<dbReference type="AlphaFoldDB" id="A0A6J6RU06"/>
<feature type="domain" description="OmpR/PhoB-type" evidence="2">
    <location>
        <begin position="1"/>
        <end position="82"/>
    </location>
</feature>
<dbReference type="EMBL" id="CAEZYH010000069">
    <property type="protein sequence ID" value="CAB4725851.1"/>
    <property type="molecule type" value="Genomic_DNA"/>
</dbReference>
<evidence type="ECO:0000259" key="2">
    <source>
        <dbReference type="PROSITE" id="PS51755"/>
    </source>
</evidence>
<protein>
    <submittedName>
        <fullName evidence="3">Unannotated protein</fullName>
    </submittedName>
</protein>
<name>A0A6J6RU06_9ZZZZ</name>
<organism evidence="3">
    <name type="scientific">freshwater metagenome</name>
    <dbReference type="NCBI Taxonomy" id="449393"/>
    <lineage>
        <taxon>unclassified sequences</taxon>
        <taxon>metagenomes</taxon>
        <taxon>ecological metagenomes</taxon>
    </lineage>
</organism>
<proteinExistence type="predicted"/>
<dbReference type="InterPro" id="IPR036388">
    <property type="entry name" value="WH-like_DNA-bd_sf"/>
</dbReference>
<dbReference type="EMBL" id="CAEZZP010000079">
    <property type="protein sequence ID" value="CAB4777409.1"/>
    <property type="molecule type" value="Genomic_DNA"/>
</dbReference>
<dbReference type="Gene3D" id="1.10.10.10">
    <property type="entry name" value="Winged helix-like DNA-binding domain superfamily/Winged helix DNA-binding domain"/>
    <property type="match status" value="1"/>
</dbReference>
<evidence type="ECO:0000313" key="8">
    <source>
        <dbReference type="EMBL" id="CAB5036136.1"/>
    </source>
</evidence>
<dbReference type="EMBL" id="CAFBPS010000160">
    <property type="protein sequence ID" value="CAB5036136.1"/>
    <property type="molecule type" value="Genomic_DNA"/>
</dbReference>
<dbReference type="InterPro" id="IPR001867">
    <property type="entry name" value="OmpR/PhoB-type_DNA-bd"/>
</dbReference>
<dbReference type="SMART" id="SM00862">
    <property type="entry name" value="Trans_reg_C"/>
    <property type="match status" value="1"/>
</dbReference>
<reference evidence="3" key="1">
    <citation type="submission" date="2020-05" db="EMBL/GenBank/DDBJ databases">
        <authorList>
            <person name="Chiriac C."/>
            <person name="Salcher M."/>
            <person name="Ghai R."/>
            <person name="Kavagutti S V."/>
        </authorList>
    </citation>
    <scope>NUCLEOTIDE SEQUENCE</scope>
</reference>
<sequence length="94" mass="10202">MEPVIDAADVLSATPLPPQESAVLRALIICSGRVVSRRELSRLAGIAELNERRCDSLLVSIRKALGPDSIRTVRGRGWMLNLNNLEQANLLVAA</sequence>
<dbReference type="PROSITE" id="PS51755">
    <property type="entry name" value="OMPR_PHOB"/>
    <property type="match status" value="1"/>
</dbReference>
<dbReference type="EMBL" id="CAFAAL010000048">
    <property type="protein sequence ID" value="CAB4801875.1"/>
    <property type="molecule type" value="Genomic_DNA"/>
</dbReference>
<gene>
    <name evidence="3" type="ORF">UFOPK2658_01389</name>
    <name evidence="4" type="ORF">UFOPK2880_01202</name>
    <name evidence="5" type="ORF">UFOPK3004_00725</name>
    <name evidence="6" type="ORF">UFOPK3304_01703</name>
    <name evidence="7" type="ORF">UFOPK3494_00989</name>
    <name evidence="8" type="ORF">UFOPK4134_01576</name>
</gene>
<keyword evidence="1" id="KW-0238">DNA-binding</keyword>
<dbReference type="SUPFAM" id="SSF46894">
    <property type="entry name" value="C-terminal effector domain of the bipartite response regulators"/>
    <property type="match status" value="1"/>
</dbReference>
<evidence type="ECO:0000313" key="6">
    <source>
        <dbReference type="EMBL" id="CAB4881645.1"/>
    </source>
</evidence>
<accession>A0A6J6RU06</accession>
<dbReference type="GO" id="GO:0000160">
    <property type="term" value="P:phosphorelay signal transduction system"/>
    <property type="evidence" value="ECO:0007669"/>
    <property type="project" value="InterPro"/>
</dbReference>
<evidence type="ECO:0000313" key="3">
    <source>
        <dbReference type="EMBL" id="CAB4725851.1"/>
    </source>
</evidence>
<dbReference type="EMBL" id="CAFBLJ010000133">
    <property type="protein sequence ID" value="CAB4881645.1"/>
    <property type="molecule type" value="Genomic_DNA"/>
</dbReference>
<evidence type="ECO:0000313" key="4">
    <source>
        <dbReference type="EMBL" id="CAB4777409.1"/>
    </source>
</evidence>
<evidence type="ECO:0000313" key="5">
    <source>
        <dbReference type="EMBL" id="CAB4801875.1"/>
    </source>
</evidence>
<dbReference type="EMBL" id="CAFBMF010000057">
    <property type="protein sequence ID" value="CAB4901979.1"/>
    <property type="molecule type" value="Genomic_DNA"/>
</dbReference>
<dbReference type="GO" id="GO:0006355">
    <property type="term" value="P:regulation of DNA-templated transcription"/>
    <property type="evidence" value="ECO:0007669"/>
    <property type="project" value="InterPro"/>
</dbReference>
<evidence type="ECO:0000256" key="1">
    <source>
        <dbReference type="ARBA" id="ARBA00023125"/>
    </source>
</evidence>
<dbReference type="Pfam" id="PF00486">
    <property type="entry name" value="Trans_reg_C"/>
    <property type="match status" value="1"/>
</dbReference>
<evidence type="ECO:0000313" key="7">
    <source>
        <dbReference type="EMBL" id="CAB4901979.1"/>
    </source>
</evidence>
<dbReference type="GO" id="GO:0003677">
    <property type="term" value="F:DNA binding"/>
    <property type="evidence" value="ECO:0007669"/>
    <property type="project" value="UniProtKB-KW"/>
</dbReference>
<dbReference type="InterPro" id="IPR016032">
    <property type="entry name" value="Sig_transdc_resp-reg_C-effctor"/>
</dbReference>